<dbReference type="Pfam" id="PF00081">
    <property type="entry name" value="Sod_Fe_N"/>
    <property type="match status" value="1"/>
</dbReference>
<dbReference type="EC" id="1.15.1.1" evidence="2 6"/>
<evidence type="ECO:0000256" key="3">
    <source>
        <dbReference type="ARBA" id="ARBA00022723"/>
    </source>
</evidence>
<dbReference type="InterPro" id="IPR019832">
    <property type="entry name" value="Mn/Fe_SOD_C"/>
</dbReference>
<dbReference type="SUPFAM" id="SSF46609">
    <property type="entry name" value="Fe,Mn superoxide dismutase (SOD), N-terminal domain"/>
    <property type="match status" value="1"/>
</dbReference>
<feature type="domain" description="Manganese/iron superoxide dismutase C-terminal" evidence="8">
    <location>
        <begin position="96"/>
        <end position="196"/>
    </location>
</feature>
<feature type="binding site" evidence="5">
    <location>
        <position position="163"/>
    </location>
    <ligand>
        <name>Mn(2+)</name>
        <dbReference type="ChEBI" id="CHEBI:29035"/>
    </ligand>
</feature>
<dbReference type="FunFam" id="1.10.287.990:FF:000001">
    <property type="entry name" value="Superoxide dismutase"/>
    <property type="match status" value="1"/>
</dbReference>
<dbReference type="PANTHER" id="PTHR43595:SF2">
    <property type="entry name" value="SMALL RIBOSOMAL SUBUNIT PROTEIN MS42"/>
    <property type="match status" value="1"/>
</dbReference>
<dbReference type="Proteomes" id="UP000034601">
    <property type="component" value="Unassembled WGS sequence"/>
</dbReference>
<comment type="similarity">
    <text evidence="1 6">Belongs to the iron/manganese superoxide dismutase family.</text>
</comment>
<proteinExistence type="inferred from homology"/>
<sequence length="203" mass="23361">MFELPDLPYGYNALEPYIDEATMKVHHDGHHATYVKNLNEVLEGHEEFLKMDVETLLKSLDKVPLEIQTKVKNNAGGHYHHSIFWTMMAPSGEGKPHGKLAETINQTFGGWEAFKEQFNHSALGVFGSGWTWLVLDSGKLVIVNTLNQDSPISRGEFPVLGLDLWEHAYYLKYQNKRADYIESWWKVVNWEEAEKRLEQASTK</sequence>
<reference evidence="9 10" key="1">
    <citation type="journal article" date="2015" name="Nature">
        <title>rRNA introns, odd ribosomes, and small enigmatic genomes across a large radiation of phyla.</title>
        <authorList>
            <person name="Brown C.T."/>
            <person name="Hug L.A."/>
            <person name="Thomas B.C."/>
            <person name="Sharon I."/>
            <person name="Castelle C.J."/>
            <person name="Singh A."/>
            <person name="Wilkins M.J."/>
            <person name="Williams K.H."/>
            <person name="Banfield J.F."/>
        </authorList>
    </citation>
    <scope>NUCLEOTIDE SEQUENCE [LARGE SCALE GENOMIC DNA]</scope>
</reference>
<dbReference type="SUPFAM" id="SSF54719">
    <property type="entry name" value="Fe,Mn superoxide dismutase (SOD), C-terminal domain"/>
    <property type="match status" value="1"/>
</dbReference>
<evidence type="ECO:0000256" key="6">
    <source>
        <dbReference type="RuleBase" id="RU000414"/>
    </source>
</evidence>
<dbReference type="PRINTS" id="PR01703">
    <property type="entry name" value="MNSODISMTASE"/>
</dbReference>
<dbReference type="InterPro" id="IPR019831">
    <property type="entry name" value="Mn/Fe_SOD_N"/>
</dbReference>
<gene>
    <name evidence="9" type="ORF">UU29_C0001G0051</name>
</gene>
<dbReference type="Gene3D" id="3.55.40.20">
    <property type="entry name" value="Iron/manganese superoxide dismutase, C-terminal domain"/>
    <property type="match status" value="1"/>
</dbReference>
<dbReference type="EMBL" id="LCAB01000001">
    <property type="protein sequence ID" value="KKR83831.1"/>
    <property type="molecule type" value="Genomic_DNA"/>
</dbReference>
<comment type="catalytic activity">
    <reaction evidence="6">
        <text>2 superoxide + 2 H(+) = H2O2 + O2</text>
        <dbReference type="Rhea" id="RHEA:20696"/>
        <dbReference type="ChEBI" id="CHEBI:15378"/>
        <dbReference type="ChEBI" id="CHEBI:15379"/>
        <dbReference type="ChEBI" id="CHEBI:16240"/>
        <dbReference type="ChEBI" id="CHEBI:18421"/>
        <dbReference type="EC" id="1.15.1.1"/>
    </reaction>
</comment>
<accession>A0A0G0U986</accession>
<dbReference type="GO" id="GO:0046872">
    <property type="term" value="F:metal ion binding"/>
    <property type="evidence" value="ECO:0007669"/>
    <property type="project" value="UniProtKB-KW"/>
</dbReference>
<feature type="binding site" evidence="5">
    <location>
        <position position="81"/>
    </location>
    <ligand>
        <name>Mn(2+)</name>
        <dbReference type="ChEBI" id="CHEBI:29035"/>
    </ligand>
</feature>
<name>A0A0G0U986_9BACT</name>
<dbReference type="InterPro" id="IPR036314">
    <property type="entry name" value="SOD_C_sf"/>
</dbReference>
<comment type="caution">
    <text evidence="9">The sequence shown here is derived from an EMBL/GenBank/DDBJ whole genome shotgun (WGS) entry which is preliminary data.</text>
</comment>
<evidence type="ECO:0000256" key="4">
    <source>
        <dbReference type="ARBA" id="ARBA00023002"/>
    </source>
</evidence>
<protein>
    <recommendedName>
        <fullName evidence="2 6">Superoxide dismutase</fullName>
        <ecNumber evidence="2 6">1.15.1.1</ecNumber>
    </recommendedName>
</protein>
<evidence type="ECO:0000259" key="8">
    <source>
        <dbReference type="Pfam" id="PF02777"/>
    </source>
</evidence>
<evidence type="ECO:0000313" key="10">
    <source>
        <dbReference type="Proteomes" id="UP000034601"/>
    </source>
</evidence>
<dbReference type="Pfam" id="PF02777">
    <property type="entry name" value="Sod_Fe_C"/>
    <property type="match status" value="1"/>
</dbReference>
<evidence type="ECO:0000259" key="7">
    <source>
        <dbReference type="Pfam" id="PF00081"/>
    </source>
</evidence>
<dbReference type="GO" id="GO:0004784">
    <property type="term" value="F:superoxide dismutase activity"/>
    <property type="evidence" value="ECO:0007669"/>
    <property type="project" value="UniProtKB-EC"/>
</dbReference>
<keyword evidence="3 5" id="KW-0479">Metal-binding</keyword>
<organism evidence="9 10">
    <name type="scientific">Candidatus Daviesbacteria bacterium GW2011_GWA2_40_9</name>
    <dbReference type="NCBI Taxonomy" id="1618424"/>
    <lineage>
        <taxon>Bacteria</taxon>
        <taxon>Candidatus Daviesiibacteriota</taxon>
    </lineage>
</organism>
<dbReference type="InterPro" id="IPR001189">
    <property type="entry name" value="Mn/Fe_SOD"/>
</dbReference>
<feature type="binding site" evidence="5">
    <location>
        <position position="167"/>
    </location>
    <ligand>
        <name>Mn(2+)</name>
        <dbReference type="ChEBI" id="CHEBI:29035"/>
    </ligand>
</feature>
<evidence type="ECO:0000313" key="9">
    <source>
        <dbReference type="EMBL" id="KKR83831.1"/>
    </source>
</evidence>
<dbReference type="PATRIC" id="fig|1618424.3.peg.56"/>
<evidence type="ECO:0000256" key="5">
    <source>
        <dbReference type="PIRSR" id="PIRSR000349-1"/>
    </source>
</evidence>
<keyword evidence="4 6" id="KW-0560">Oxidoreductase</keyword>
<feature type="domain" description="Manganese/iron superoxide dismutase N-terminal" evidence="7">
    <location>
        <begin position="2"/>
        <end position="89"/>
    </location>
</feature>
<evidence type="ECO:0000256" key="1">
    <source>
        <dbReference type="ARBA" id="ARBA00008714"/>
    </source>
</evidence>
<dbReference type="InterPro" id="IPR019833">
    <property type="entry name" value="Mn/Fe_SOD_BS"/>
</dbReference>
<dbReference type="Gene3D" id="1.10.287.990">
    <property type="entry name" value="Fe,Mn superoxide dismutase (SOD) domain"/>
    <property type="match status" value="1"/>
</dbReference>
<dbReference type="PANTHER" id="PTHR43595">
    <property type="entry name" value="37S RIBOSOMAL PROTEIN S26, MITOCHONDRIAL"/>
    <property type="match status" value="1"/>
</dbReference>
<dbReference type="AlphaFoldDB" id="A0A0G0U986"/>
<comment type="function">
    <text evidence="6">Destroys radicals which are normally produced within the cells and which are toxic to biological systems.</text>
</comment>
<dbReference type="GO" id="GO:0005737">
    <property type="term" value="C:cytoplasm"/>
    <property type="evidence" value="ECO:0007669"/>
    <property type="project" value="TreeGrafter"/>
</dbReference>
<dbReference type="PIRSF" id="PIRSF000349">
    <property type="entry name" value="SODismutase"/>
    <property type="match status" value="1"/>
</dbReference>
<dbReference type="InterPro" id="IPR036324">
    <property type="entry name" value="Mn/Fe_SOD_N_sf"/>
</dbReference>
<dbReference type="PROSITE" id="PS00088">
    <property type="entry name" value="SOD_MN"/>
    <property type="match status" value="1"/>
</dbReference>
<dbReference type="FunFam" id="3.55.40.20:FF:000001">
    <property type="entry name" value="Superoxide dismutase"/>
    <property type="match status" value="1"/>
</dbReference>
<feature type="binding site" evidence="5">
    <location>
        <position position="26"/>
    </location>
    <ligand>
        <name>Mn(2+)</name>
        <dbReference type="ChEBI" id="CHEBI:29035"/>
    </ligand>
</feature>
<evidence type="ECO:0000256" key="2">
    <source>
        <dbReference type="ARBA" id="ARBA00012682"/>
    </source>
</evidence>